<dbReference type="Pfam" id="PF13558">
    <property type="entry name" value="SbcC_Walker_B"/>
    <property type="match status" value="1"/>
</dbReference>
<dbReference type="NCBIfam" id="TIGR02680">
    <property type="entry name" value="TIGR02680 family protein"/>
    <property type="match status" value="1"/>
</dbReference>
<evidence type="ECO:0000313" key="2">
    <source>
        <dbReference type="EMBL" id="MCI4656921.1"/>
    </source>
</evidence>
<comment type="caution">
    <text evidence="2">The sequence shown here is derived from an EMBL/GenBank/DDBJ whole genome shotgun (WGS) entry which is preliminary data.</text>
</comment>
<gene>
    <name evidence="2" type="ORF">MQH31_03735</name>
</gene>
<name>A0AA41QSM9_9MICO</name>
<proteinExistence type="predicted"/>
<feature type="region of interest" description="Disordered" evidence="1">
    <location>
        <begin position="422"/>
        <end position="489"/>
    </location>
</feature>
<evidence type="ECO:0000313" key="3">
    <source>
        <dbReference type="Proteomes" id="UP001165341"/>
    </source>
</evidence>
<evidence type="ECO:0000256" key="1">
    <source>
        <dbReference type="SAM" id="MobiDB-lite"/>
    </source>
</evidence>
<feature type="compositionally biased region" description="Low complexity" evidence="1">
    <location>
        <begin position="775"/>
        <end position="796"/>
    </location>
</feature>
<organism evidence="2 3">
    <name type="scientific">Cryobacterium zhongshanensis</name>
    <dbReference type="NCBI Taxonomy" id="2928153"/>
    <lineage>
        <taxon>Bacteria</taxon>
        <taxon>Bacillati</taxon>
        <taxon>Actinomycetota</taxon>
        <taxon>Actinomycetes</taxon>
        <taxon>Micrococcales</taxon>
        <taxon>Microbacteriaceae</taxon>
        <taxon>Cryobacterium</taxon>
    </lineage>
</organism>
<dbReference type="RefSeq" id="WP_243010962.1">
    <property type="nucleotide sequence ID" value="NZ_JALGAR010000001.1"/>
</dbReference>
<protein>
    <submittedName>
        <fullName evidence="2">TIGR02680 family protein</fullName>
    </submittedName>
</protein>
<accession>A0AA41QSM9</accession>
<sequence length="1466" mass="157649">MTLDTVAPFRSDSQPVPTSVRWQPQRLGLVDLFYYDNEEFPFVDGRLLLRGNNGAGKSKVLALTLPFLLDGDLSPQRVEPDGDRQKRMEWNLLLGDEHPNGERLGYSWLEFGRIDEAGRAQYVTIAAGLKAARGRGITRHWFFVTDQRVGETLDLIDASRLALGRDRLAEALGDRGRVYDTKGEYRQAVDAKLFGLGERRYAELIELLLQIRAPQLSKKPSEAALSEALTRALTPVSDDVIKSVADGLRSLDEERDEVQQLAAAQKAVHGFLQHYRAYAQVMLKRQAVGPRREQSDFDKYGRAILEVTAELERLRESLNANAAATAERRTEHGALEAEQEALRDSVHAESERLLHMADAAATAAGERAALAEAGLQRADAALTRADTEAADDRAEFVAGATDFREASAWAVAAAVGAGIEHDPAGLGIVPNETGRPVARGGHDASDADDGRGREGGGDSDAGGRPDASEAVASAGFGDSSELGGVTGIGDSAEQAGSAASAGFTGFEAALERERNATAARVSRLRESLDRVSALITVLEQAEARLGAANLREAETETRLAEATDERTVADAAVEATVDAYVSEVEIVLAALTELAVSDDAFGAFTDWVRLRTGENPASTALRWDAQRLQGELERRRADLQHRIGDLATRHSALLAEISGLEKGESVEPTLPHTRTAPAEGSLPLWRAVSFSNGVSAEHRAGLEAALEGSGLLTALVLPDGDLRQPGDGQLLLHGALTGTSAGTLASVLVAEPPAGSAVTAETIEAVLRGIRLGDDSSPGGADSDSRSDAASSSPRGIGDDSPAVWVSLTGRYRLGSAFGAWSVDTARFIGESARETARTHRLREARAELDTISAEQEGLTIDLDGIASRSAVIEREQAAVPYPTALETADRSAERAADHVAQRTSEREETRVRSAGARRELAEAEAELAADAATLHLPTGPDAIRGLGSALSEYERQVTALWHAAERWASAGRRLGRAETRLTAARDERDRTLAEVGSAADERTRTGSYLETLRQQLGADVRGYRERVAAVAAELKSISAALGRLGESARRDGEKQAGLGERLRGIRADQDRVAANRVAAVAALQRTTALGLVQVADLAALAVVEPDAGGDTDWTVTRGVQLARAIEAALPEVDASDEKYSRLQSQVFTEFADLQRSLGRHGHEAAYYPNDDGVRVVVTFRGREMLLVELGEQLGEQIEQHLRLLSAKEREIIQSHLVTEVGAQLSELIGDADRQIVQLNEELRARPTTTGMILRVLWKPRPDGPAGLTEARRLLATTADVWDESDRVALGGFLQARIAEVRDADEAGNWYDHLGEALDYRRWHRFTIERQQGGVWKSATGPASGGERVLAASIPLFAAASSHYRTATNPYAPRMIMLDEAFAGVDDNSRASCLGLLAEFDLDVVMTSEREWGCYAEVPGLGISQLTRFDGTDAVHVQRWQWDGKRRTAVVDAGVAAAEAEAGGLW</sequence>
<dbReference type="SUPFAM" id="SSF52540">
    <property type="entry name" value="P-loop containing nucleoside triphosphate hydrolases"/>
    <property type="match status" value="1"/>
</dbReference>
<reference evidence="2" key="1">
    <citation type="submission" date="2022-03" db="EMBL/GenBank/DDBJ databases">
        <title>Cryobacterium sp. nov. strain ZS14-85, isolated from Antarctic soil.</title>
        <authorList>
            <person name="Li J."/>
            <person name="Niu G."/>
        </authorList>
    </citation>
    <scope>NUCLEOTIDE SEQUENCE</scope>
    <source>
        <strain evidence="2">ZS14-85</strain>
    </source>
</reference>
<keyword evidence="3" id="KW-1185">Reference proteome</keyword>
<dbReference type="InterPro" id="IPR027417">
    <property type="entry name" value="P-loop_NTPase"/>
</dbReference>
<dbReference type="InterPro" id="IPR013496">
    <property type="entry name" value="CHP02680"/>
</dbReference>
<dbReference type="PANTHER" id="PTHR45615">
    <property type="entry name" value="MYOSIN HEAVY CHAIN, NON-MUSCLE"/>
    <property type="match status" value="1"/>
</dbReference>
<feature type="compositionally biased region" description="Basic and acidic residues" evidence="1">
    <location>
        <begin position="440"/>
        <end position="467"/>
    </location>
</feature>
<dbReference type="PANTHER" id="PTHR45615:SF80">
    <property type="entry name" value="GRIP DOMAIN-CONTAINING PROTEIN"/>
    <property type="match status" value="1"/>
</dbReference>
<dbReference type="Proteomes" id="UP001165341">
    <property type="component" value="Unassembled WGS sequence"/>
</dbReference>
<feature type="region of interest" description="Disordered" evidence="1">
    <location>
        <begin position="771"/>
        <end position="800"/>
    </location>
</feature>
<dbReference type="EMBL" id="JALGAR010000001">
    <property type="protein sequence ID" value="MCI4656921.1"/>
    <property type="molecule type" value="Genomic_DNA"/>
</dbReference>